<dbReference type="Proteomes" id="UP000465601">
    <property type="component" value="Unassembled WGS sequence"/>
</dbReference>
<dbReference type="RefSeq" id="WP_151865171.1">
    <property type="nucleotide sequence ID" value="NZ_WBZB01000013.1"/>
</dbReference>
<accession>A0A833HQA3</accession>
<evidence type="ECO:0000313" key="9">
    <source>
        <dbReference type="EMBL" id="KAB3531604.1"/>
    </source>
</evidence>
<dbReference type="InterPro" id="IPR037518">
    <property type="entry name" value="MPN"/>
</dbReference>
<dbReference type="CDD" id="cd08071">
    <property type="entry name" value="MPN_DUF2466"/>
    <property type="match status" value="1"/>
</dbReference>
<evidence type="ECO:0000256" key="1">
    <source>
        <dbReference type="ARBA" id="ARBA00010243"/>
    </source>
</evidence>
<dbReference type="Gene3D" id="3.40.140.10">
    <property type="entry name" value="Cytidine Deaminase, domain 2"/>
    <property type="match status" value="1"/>
</dbReference>
<dbReference type="InterPro" id="IPR020891">
    <property type="entry name" value="UPF0758_CS"/>
</dbReference>
<dbReference type="PROSITE" id="PS50249">
    <property type="entry name" value="MPN"/>
    <property type="match status" value="1"/>
</dbReference>
<evidence type="ECO:0000256" key="3">
    <source>
        <dbReference type="ARBA" id="ARBA00022723"/>
    </source>
</evidence>
<evidence type="ECO:0000256" key="2">
    <source>
        <dbReference type="ARBA" id="ARBA00022670"/>
    </source>
</evidence>
<evidence type="ECO:0000313" key="10">
    <source>
        <dbReference type="Proteomes" id="UP000465601"/>
    </source>
</evidence>
<dbReference type="AlphaFoldDB" id="A0A833HQA3"/>
<comment type="caution">
    <text evidence="9">The sequence shown here is derived from an EMBL/GenBank/DDBJ whole genome shotgun (WGS) entry which is preliminary data.</text>
</comment>
<dbReference type="NCBIfam" id="NF000642">
    <property type="entry name" value="PRK00024.1"/>
    <property type="match status" value="1"/>
</dbReference>
<organism evidence="9 10">
    <name type="scientific">Alkaliphilus serpentinus</name>
    <dbReference type="NCBI Taxonomy" id="1482731"/>
    <lineage>
        <taxon>Bacteria</taxon>
        <taxon>Bacillati</taxon>
        <taxon>Bacillota</taxon>
        <taxon>Clostridia</taxon>
        <taxon>Peptostreptococcales</taxon>
        <taxon>Natronincolaceae</taxon>
        <taxon>Alkaliphilus</taxon>
    </lineage>
</organism>
<comment type="similarity">
    <text evidence="1 7">Belongs to the UPF0758 family.</text>
</comment>
<reference evidence="9 10" key="1">
    <citation type="submission" date="2019-10" db="EMBL/GenBank/DDBJ databases">
        <title>Alkaliphilus serpentinus sp. nov. and Alkaliphilus pronyensis sp. nov., two novel anaerobic alkaliphilic species isolated from the serpentinized-hosted hydrothermal field of the Prony Bay (New Caledonia).</title>
        <authorList>
            <person name="Postec A."/>
        </authorList>
    </citation>
    <scope>NUCLEOTIDE SEQUENCE [LARGE SCALE GENOMIC DNA]</scope>
    <source>
        <strain evidence="9 10">LacT</strain>
    </source>
</reference>
<evidence type="ECO:0000256" key="4">
    <source>
        <dbReference type="ARBA" id="ARBA00022801"/>
    </source>
</evidence>
<sequence length="232" mass="25716">MKLDGYRTVGIKKLPEWERPREKLLNYGANKLSNSELLAILLSTGYKEQSAISLAEKILAQDEGLRVLTNSTVQELSKIKGIGLAKSSQLIAAVELGKRIALSTKANNYKIKGPEDVTALIMEEMRYLKKEYFNIFLLNTKNEVISIENISVGNLSSSIVHPREVFISAIKRSSSSIILVHNHPSGDPTPSKEDINITKRLLEAGDLLGIKVLDHIIIGDGIYISLKEKAFM</sequence>
<name>A0A833HQA3_9FIRM</name>
<dbReference type="GO" id="GO:0006508">
    <property type="term" value="P:proteolysis"/>
    <property type="evidence" value="ECO:0007669"/>
    <property type="project" value="UniProtKB-KW"/>
</dbReference>
<gene>
    <name evidence="9" type="ORF">F8153_04495</name>
</gene>
<keyword evidence="5" id="KW-0862">Zinc</keyword>
<dbReference type="PROSITE" id="PS01302">
    <property type="entry name" value="UPF0758"/>
    <property type="match status" value="1"/>
</dbReference>
<keyword evidence="3" id="KW-0479">Metal-binding</keyword>
<dbReference type="GO" id="GO:0046872">
    <property type="term" value="F:metal ion binding"/>
    <property type="evidence" value="ECO:0007669"/>
    <property type="project" value="UniProtKB-KW"/>
</dbReference>
<dbReference type="Pfam" id="PF04002">
    <property type="entry name" value="RadC"/>
    <property type="match status" value="1"/>
</dbReference>
<dbReference type="OrthoDB" id="9804482at2"/>
<dbReference type="NCBIfam" id="TIGR00608">
    <property type="entry name" value="radc"/>
    <property type="match status" value="1"/>
</dbReference>
<dbReference type="PANTHER" id="PTHR30471">
    <property type="entry name" value="DNA REPAIR PROTEIN RADC"/>
    <property type="match status" value="1"/>
</dbReference>
<dbReference type="InterPro" id="IPR046778">
    <property type="entry name" value="UPF0758_N"/>
</dbReference>
<dbReference type="SUPFAM" id="SSF102712">
    <property type="entry name" value="JAB1/MPN domain"/>
    <property type="match status" value="1"/>
</dbReference>
<proteinExistence type="inferred from homology"/>
<evidence type="ECO:0000259" key="8">
    <source>
        <dbReference type="PROSITE" id="PS50249"/>
    </source>
</evidence>
<dbReference type="InterPro" id="IPR025657">
    <property type="entry name" value="RadC_JAB"/>
</dbReference>
<keyword evidence="2" id="KW-0645">Protease</keyword>
<dbReference type="EMBL" id="WBZB01000013">
    <property type="protein sequence ID" value="KAB3531604.1"/>
    <property type="molecule type" value="Genomic_DNA"/>
</dbReference>
<keyword evidence="10" id="KW-1185">Reference proteome</keyword>
<protein>
    <submittedName>
        <fullName evidence="9">JAB domain-containing protein</fullName>
    </submittedName>
</protein>
<dbReference type="Pfam" id="PF20582">
    <property type="entry name" value="UPF0758_N"/>
    <property type="match status" value="1"/>
</dbReference>
<keyword evidence="4" id="KW-0378">Hydrolase</keyword>
<keyword evidence="6" id="KW-0482">Metalloprotease</keyword>
<dbReference type="PANTHER" id="PTHR30471:SF3">
    <property type="entry name" value="UPF0758 PROTEIN YEES-RELATED"/>
    <property type="match status" value="1"/>
</dbReference>
<dbReference type="InterPro" id="IPR001405">
    <property type="entry name" value="UPF0758"/>
</dbReference>
<evidence type="ECO:0000256" key="5">
    <source>
        <dbReference type="ARBA" id="ARBA00022833"/>
    </source>
</evidence>
<evidence type="ECO:0000256" key="6">
    <source>
        <dbReference type="ARBA" id="ARBA00023049"/>
    </source>
</evidence>
<dbReference type="GO" id="GO:0008237">
    <property type="term" value="F:metallopeptidase activity"/>
    <property type="evidence" value="ECO:0007669"/>
    <property type="project" value="UniProtKB-KW"/>
</dbReference>
<feature type="domain" description="MPN" evidence="8">
    <location>
        <begin position="110"/>
        <end position="232"/>
    </location>
</feature>
<evidence type="ECO:0000256" key="7">
    <source>
        <dbReference type="RuleBase" id="RU003797"/>
    </source>
</evidence>